<dbReference type="PATRIC" id="fig|1619011.3.peg.550"/>
<dbReference type="SUPFAM" id="SSF53335">
    <property type="entry name" value="S-adenosyl-L-methionine-dependent methyltransferases"/>
    <property type="match status" value="1"/>
</dbReference>
<dbReference type="CDD" id="cd02440">
    <property type="entry name" value="AdoMet_MTases"/>
    <property type="match status" value="1"/>
</dbReference>
<dbReference type="InterPro" id="IPR013780">
    <property type="entry name" value="Glyco_hydro_b"/>
</dbReference>
<keyword evidence="3" id="KW-0949">S-adenosyl-L-methionine</keyword>
<organism evidence="5 6">
    <name type="scientific">Candidatus Wolfebacteria bacterium GW2011_GWC1_43_10</name>
    <dbReference type="NCBI Taxonomy" id="1619011"/>
    <lineage>
        <taxon>Bacteria</taxon>
        <taxon>Candidatus Wolfeibacteriota</taxon>
    </lineage>
</organism>
<evidence type="ECO:0000256" key="1">
    <source>
        <dbReference type="ARBA" id="ARBA00022603"/>
    </source>
</evidence>
<sequence length="322" mass="36571">MLTLTLESVKDYELIDSGEGYKLERFGKYIISRPDPNVLWNKRNSSLWEKADAIFDANKENPSLKFRTNSQREFGSTHWNNKSVREPWVFNFDKINPHTNRISVGVKLYLKLTPFKHVGVFPEQIENWKWFGSLIESVGQVSHDREILDNKPNVLNLFGYTGGATLYAAACGAAVTHVDASKPSVMWARENQKLSGLEKAPIRWIVDDAKKFVAREVKRGVKYDAVIMDPPSFGRDPKGKVFKFEKDVPEILDLVSKALNSKPLFFLINSYSLGYSPTVIKNMLGDILPLEKIECGELQIPEKSGGRNLPCGVFARYSDDHR</sequence>
<dbReference type="PANTHER" id="PTHR43042:SF2">
    <property type="entry name" value="SAM-DEPENDENT METHYLTRANSFERASE"/>
    <property type="match status" value="1"/>
</dbReference>
<comment type="caution">
    <text evidence="5">The sequence shown here is derived from an EMBL/GenBank/DDBJ whole genome shotgun (WGS) entry which is preliminary data.</text>
</comment>
<dbReference type="InterPro" id="IPR029063">
    <property type="entry name" value="SAM-dependent_MTases_sf"/>
</dbReference>
<evidence type="ECO:0000256" key="2">
    <source>
        <dbReference type="ARBA" id="ARBA00022679"/>
    </source>
</evidence>
<protein>
    <recommendedName>
        <fullName evidence="4">S-adenosylmethionine-dependent methyltransferase domain-containing protein</fullName>
    </recommendedName>
</protein>
<evidence type="ECO:0000259" key="4">
    <source>
        <dbReference type="Pfam" id="PF10672"/>
    </source>
</evidence>
<evidence type="ECO:0000256" key="3">
    <source>
        <dbReference type="ARBA" id="ARBA00022691"/>
    </source>
</evidence>
<evidence type="ECO:0000313" key="6">
    <source>
        <dbReference type="Proteomes" id="UP000034810"/>
    </source>
</evidence>
<dbReference type="GO" id="GO:0008168">
    <property type="term" value="F:methyltransferase activity"/>
    <property type="evidence" value="ECO:0007669"/>
    <property type="project" value="UniProtKB-KW"/>
</dbReference>
<reference evidence="5 6" key="1">
    <citation type="journal article" date="2015" name="Nature">
        <title>rRNA introns, odd ribosomes, and small enigmatic genomes across a large radiation of phyla.</title>
        <authorList>
            <person name="Brown C.T."/>
            <person name="Hug L.A."/>
            <person name="Thomas B.C."/>
            <person name="Sharon I."/>
            <person name="Castelle C.J."/>
            <person name="Singh A."/>
            <person name="Wilkins M.J."/>
            <person name="Williams K.H."/>
            <person name="Banfield J.F."/>
        </authorList>
    </citation>
    <scope>NUCLEOTIDE SEQUENCE [LARGE SCALE GENOMIC DNA]</scope>
</reference>
<dbReference type="AlphaFoldDB" id="A0A0G1F4Z8"/>
<dbReference type="Proteomes" id="UP000034810">
    <property type="component" value="Unassembled WGS sequence"/>
</dbReference>
<evidence type="ECO:0000313" key="5">
    <source>
        <dbReference type="EMBL" id="KKS81958.1"/>
    </source>
</evidence>
<gene>
    <name evidence="5" type="ORF">UV58_C0014G0004</name>
</gene>
<dbReference type="EMBL" id="LCFA01000014">
    <property type="protein sequence ID" value="KKS81958.1"/>
    <property type="molecule type" value="Genomic_DNA"/>
</dbReference>
<proteinExistence type="predicted"/>
<dbReference type="Gene3D" id="3.40.50.150">
    <property type="entry name" value="Vaccinia Virus protein VP39"/>
    <property type="match status" value="1"/>
</dbReference>
<accession>A0A0G1F4Z8</accession>
<dbReference type="PANTHER" id="PTHR43042">
    <property type="entry name" value="SAM-DEPENDENT METHYLTRANSFERASE"/>
    <property type="match status" value="1"/>
</dbReference>
<name>A0A0G1F4Z8_9BACT</name>
<keyword evidence="2" id="KW-0808">Transferase</keyword>
<dbReference type="Gene3D" id="2.60.40.1180">
    <property type="entry name" value="Golgi alpha-mannosidase II"/>
    <property type="match status" value="1"/>
</dbReference>
<dbReference type="Pfam" id="PF10672">
    <property type="entry name" value="Methyltrans_SAM"/>
    <property type="match status" value="1"/>
</dbReference>
<dbReference type="InterPro" id="IPR019614">
    <property type="entry name" value="SAM-dep_methyl-trfase"/>
</dbReference>
<dbReference type="GO" id="GO:0032259">
    <property type="term" value="P:methylation"/>
    <property type="evidence" value="ECO:0007669"/>
    <property type="project" value="UniProtKB-KW"/>
</dbReference>
<keyword evidence="1" id="KW-0489">Methyltransferase</keyword>
<feature type="domain" description="S-adenosylmethionine-dependent methyltransferase" evidence="4">
    <location>
        <begin position="153"/>
        <end position="236"/>
    </location>
</feature>